<keyword evidence="3" id="KW-0964">Secreted</keyword>
<dbReference type="Pfam" id="PF05823">
    <property type="entry name" value="Gp-FAR-1"/>
    <property type="match status" value="1"/>
</dbReference>
<dbReference type="GO" id="GO:0005576">
    <property type="term" value="C:extracellular region"/>
    <property type="evidence" value="ECO:0007669"/>
    <property type="project" value="UniProtKB-SubCell"/>
</dbReference>
<dbReference type="Proteomes" id="UP000095287">
    <property type="component" value="Unplaced"/>
</dbReference>
<dbReference type="AlphaFoldDB" id="A0A1I8AI20"/>
<proteinExistence type="inferred from homology"/>
<evidence type="ECO:0000256" key="2">
    <source>
        <dbReference type="ARBA" id="ARBA00006648"/>
    </source>
</evidence>
<keyword evidence="5" id="KW-0175">Coiled coil</keyword>
<dbReference type="InterPro" id="IPR008632">
    <property type="entry name" value="Gp-FAR-1"/>
</dbReference>
<reference evidence="9" key="1">
    <citation type="submission" date="2016-11" db="UniProtKB">
        <authorList>
            <consortium name="WormBaseParasite"/>
        </authorList>
    </citation>
    <scope>IDENTIFICATION</scope>
</reference>
<dbReference type="WBParaSite" id="L893_g617.t1">
    <property type="protein sequence ID" value="L893_g617.t1"/>
    <property type="gene ID" value="L893_g617"/>
</dbReference>
<keyword evidence="8" id="KW-1185">Reference proteome</keyword>
<evidence type="ECO:0000256" key="5">
    <source>
        <dbReference type="ARBA" id="ARBA00023054"/>
    </source>
</evidence>
<feature type="signal peptide" evidence="7">
    <location>
        <begin position="1"/>
        <end position="19"/>
    </location>
</feature>
<comment type="similarity">
    <text evidence="2">Belongs to the fatty-acid and retinol-binding protein (FARBP) family.</text>
</comment>
<evidence type="ECO:0000256" key="7">
    <source>
        <dbReference type="SAM" id="SignalP"/>
    </source>
</evidence>
<comment type="subcellular location">
    <subcellularLocation>
        <location evidence="1">Secreted</location>
    </subcellularLocation>
</comment>
<dbReference type="Gene3D" id="1.20.120.1100">
    <property type="match status" value="1"/>
</dbReference>
<protein>
    <submittedName>
        <fullName evidence="9">DUF148 domain-containing protein</fullName>
    </submittedName>
</protein>
<keyword evidence="6" id="KW-0446">Lipid-binding</keyword>
<dbReference type="GO" id="GO:0008289">
    <property type="term" value="F:lipid binding"/>
    <property type="evidence" value="ECO:0007669"/>
    <property type="project" value="UniProtKB-KW"/>
</dbReference>
<name>A0A1I8AI20_9BILA</name>
<evidence type="ECO:0000256" key="3">
    <source>
        <dbReference type="ARBA" id="ARBA00022525"/>
    </source>
</evidence>
<evidence type="ECO:0000313" key="9">
    <source>
        <dbReference type="WBParaSite" id="L893_g617.t1"/>
    </source>
</evidence>
<evidence type="ECO:0000256" key="1">
    <source>
        <dbReference type="ARBA" id="ARBA00004613"/>
    </source>
</evidence>
<keyword evidence="4 7" id="KW-0732">Signal</keyword>
<evidence type="ECO:0000256" key="4">
    <source>
        <dbReference type="ARBA" id="ARBA00022729"/>
    </source>
</evidence>
<evidence type="ECO:0000256" key="6">
    <source>
        <dbReference type="ARBA" id="ARBA00023121"/>
    </source>
</evidence>
<organism evidence="8 9">
    <name type="scientific">Steinernema glaseri</name>
    <dbReference type="NCBI Taxonomy" id="37863"/>
    <lineage>
        <taxon>Eukaryota</taxon>
        <taxon>Metazoa</taxon>
        <taxon>Ecdysozoa</taxon>
        <taxon>Nematoda</taxon>
        <taxon>Chromadorea</taxon>
        <taxon>Rhabditida</taxon>
        <taxon>Tylenchina</taxon>
        <taxon>Panagrolaimomorpha</taxon>
        <taxon>Strongyloidoidea</taxon>
        <taxon>Steinernematidae</taxon>
        <taxon>Steinernema</taxon>
    </lineage>
</organism>
<accession>A0A1I8AI20</accession>
<sequence length="190" mass="22150">MHLYSFLLLSFVSLQVVLCEKYTGNALIFEFLQLVLDLSKEQLVDVGDEKDKIFVDNADIVIAKIRTVNPAAAGRLKKFHDEVYEKLNKLSDKAKKFVVQTMSDMMSVHNLKPYKAECYKRCMIVLLAHIKEARGKSDMMKEIGAVFDNIKDYWEDPNVQKFLDENLNRDPREVVDELEPDVKDRRRKMM</sequence>
<evidence type="ECO:0000313" key="8">
    <source>
        <dbReference type="Proteomes" id="UP000095287"/>
    </source>
</evidence>
<feature type="chain" id="PRO_5009314753" evidence="7">
    <location>
        <begin position="20"/>
        <end position="190"/>
    </location>
</feature>